<feature type="domain" description="DUF5591" evidence="3">
    <location>
        <begin position="368"/>
        <end position="521"/>
    </location>
</feature>
<dbReference type="InterPro" id="IPR036974">
    <property type="entry name" value="PUA_sf"/>
</dbReference>
<dbReference type="AlphaFoldDB" id="A0A0F9TGB0"/>
<dbReference type="InterPro" id="IPR036895">
    <property type="entry name" value="Uracil-DNA_glycosylase-like_sf"/>
</dbReference>
<evidence type="ECO:0000259" key="2">
    <source>
        <dbReference type="Pfam" id="PF01702"/>
    </source>
</evidence>
<dbReference type="GO" id="GO:0003723">
    <property type="term" value="F:RNA binding"/>
    <property type="evidence" value="ECO:0007669"/>
    <property type="project" value="InterPro"/>
</dbReference>
<feature type="domain" description="tRNA-guanine(15) transglycosylase-like" evidence="2">
    <location>
        <begin position="190"/>
        <end position="318"/>
    </location>
</feature>
<name>A0A0F9TGB0_9ZZZZ</name>
<evidence type="ECO:0000259" key="3">
    <source>
        <dbReference type="Pfam" id="PF17884"/>
    </source>
</evidence>
<dbReference type="Pfam" id="PF17884">
    <property type="entry name" value="DUF5591"/>
    <property type="match status" value="1"/>
</dbReference>
<dbReference type="InterPro" id="IPR050076">
    <property type="entry name" value="ArchSynthase1/Queuine_TRR"/>
</dbReference>
<evidence type="ECO:0000256" key="1">
    <source>
        <dbReference type="ARBA" id="ARBA00022694"/>
    </source>
</evidence>
<dbReference type="SUPFAM" id="SSF51713">
    <property type="entry name" value="tRNA-guanine transglycosylase"/>
    <property type="match status" value="1"/>
</dbReference>
<dbReference type="Pfam" id="PF01702">
    <property type="entry name" value="TGT"/>
    <property type="match status" value="1"/>
</dbReference>
<dbReference type="SUPFAM" id="SSF88697">
    <property type="entry name" value="PUA domain-like"/>
    <property type="match status" value="1"/>
</dbReference>
<dbReference type="PANTHER" id="PTHR46499:SF1">
    <property type="entry name" value="QUEUINE TRNA-RIBOSYLTRANSFERASE"/>
    <property type="match status" value="1"/>
</dbReference>
<reference evidence="4" key="1">
    <citation type="journal article" date="2015" name="Nature">
        <title>Complex archaea that bridge the gap between prokaryotes and eukaryotes.</title>
        <authorList>
            <person name="Spang A."/>
            <person name="Saw J.H."/>
            <person name="Jorgensen S.L."/>
            <person name="Zaremba-Niedzwiedzka K."/>
            <person name="Martijn J."/>
            <person name="Lind A.E."/>
            <person name="van Eijk R."/>
            <person name="Schleper C."/>
            <person name="Guy L."/>
            <person name="Ettema T.J."/>
        </authorList>
    </citation>
    <scope>NUCLEOTIDE SEQUENCE</scope>
</reference>
<organism evidence="4">
    <name type="scientific">marine sediment metagenome</name>
    <dbReference type="NCBI Taxonomy" id="412755"/>
    <lineage>
        <taxon>unclassified sequences</taxon>
        <taxon>metagenomes</taxon>
        <taxon>ecological metagenomes</taxon>
    </lineage>
</organism>
<dbReference type="PROSITE" id="PS50890">
    <property type="entry name" value="PUA"/>
    <property type="match status" value="1"/>
</dbReference>
<dbReference type="GO" id="GO:0005737">
    <property type="term" value="C:cytoplasm"/>
    <property type="evidence" value="ECO:0007669"/>
    <property type="project" value="TreeGrafter"/>
</dbReference>
<dbReference type="InterPro" id="IPR002616">
    <property type="entry name" value="tRNA_ribo_trans-like"/>
</dbReference>
<comment type="caution">
    <text evidence="4">The sequence shown here is derived from an EMBL/GenBank/DDBJ whole genome shotgun (WGS) entry which is preliminary data.</text>
</comment>
<dbReference type="InterPro" id="IPR040777">
    <property type="entry name" value="DUF5591"/>
</dbReference>
<sequence length="699" mass="81003">MKYFFEVLSSRIGYSRLGRILFSIERKLFISTPNLIIPIKSALMRQLNFIQEFENHDIFKVSKEIFLKIGFIKEKFKNTGFIFMNNGTLRKFQDILLKNTITFSEDNIISIIPFNIPTTCITKEFAKNEIENYLLHVDQILKLYSNLHFGLSIKVFNYTELFNLYIPLIKQNKNIKILNIADLFDNLSNFRNILKIISEIKRILDNNLIIMASGRITPKIYPILVYLGIDLIDSSYLLYLSANNFYDTIEYLLPIYKMKYLPCSCVVCKGNLKNLIDNRFSPEKFDLLCLHNLITATNYMNKIKQYLTFEDYRGFVEKSSFDDTNVISALKLLDKDYFDQIRYDTPTTQKVKRVQCYGPISYYRPDFREFRERAVENFEPDPWTSLIILLPCSAKKPYSQSKSHQKFQTVLKKFPEFPTFQEFIITSPLGVIPRQLEDVYPVNSYDISVTGEWDNEEINITAGMLIKMLEKYDKNIPVICYLKEDYHEIVKIASAKLDQNIIMTNIHGKTTSDDSLRSLGKIIEEFKDFYSNKGHFEGGDYTSKSWNQKFIKILDYQFGPGSGRKIISNGVKLLRNRKQSQINLVDLKTKEKIGVFNSPTGQINLTITSLNKLIQSPSTFNKNSIVFNGDVINGSTLFRAGVLDYSNDLIPNNQVIIFNKSKNDIIGTGKLLVGRNFLKNTSTGRIAEIIEKKKKLKNQ</sequence>
<evidence type="ECO:0000313" key="4">
    <source>
        <dbReference type="EMBL" id="KKN48011.1"/>
    </source>
</evidence>
<keyword evidence="1" id="KW-0819">tRNA processing</keyword>
<proteinExistence type="predicted"/>
<dbReference type="Gene3D" id="2.30.130.10">
    <property type="entry name" value="PUA domain"/>
    <property type="match status" value="1"/>
</dbReference>
<dbReference type="SUPFAM" id="SSF52141">
    <property type="entry name" value="Uracil-DNA glycosylase-like"/>
    <property type="match status" value="1"/>
</dbReference>
<gene>
    <name evidence="4" type="ORF">LCGC14_0657310</name>
</gene>
<dbReference type="InterPro" id="IPR036511">
    <property type="entry name" value="TGT-like_sf"/>
</dbReference>
<dbReference type="PANTHER" id="PTHR46499">
    <property type="entry name" value="QUEUINE TRNA-RIBOSYLTRANSFERASE"/>
    <property type="match status" value="1"/>
</dbReference>
<dbReference type="Gene3D" id="3.20.20.105">
    <property type="entry name" value="Queuine tRNA-ribosyltransferase-like"/>
    <property type="match status" value="1"/>
</dbReference>
<dbReference type="GO" id="GO:0002099">
    <property type="term" value="P:tRNA wobble guanine modification"/>
    <property type="evidence" value="ECO:0007669"/>
    <property type="project" value="TreeGrafter"/>
</dbReference>
<dbReference type="InterPro" id="IPR015947">
    <property type="entry name" value="PUA-like_sf"/>
</dbReference>
<dbReference type="EMBL" id="LAZR01001245">
    <property type="protein sequence ID" value="KKN48011.1"/>
    <property type="molecule type" value="Genomic_DNA"/>
</dbReference>
<accession>A0A0F9TGB0</accession>
<protein>
    <submittedName>
        <fullName evidence="4">Uncharacterized protein</fullName>
    </submittedName>
</protein>
<dbReference type="Gene3D" id="3.40.50.10630">
    <property type="entry name" value="Uracil-DNA glycosylase-like"/>
    <property type="match status" value="1"/>
</dbReference>